<dbReference type="PANTHER" id="PTHR24095">
    <property type="entry name" value="ACETYL-COENZYME A SYNTHETASE"/>
    <property type="match status" value="1"/>
</dbReference>
<name>A0AA39NUS3_9AGAR</name>
<evidence type="ECO:0000256" key="1">
    <source>
        <dbReference type="ARBA" id="ARBA00013275"/>
    </source>
</evidence>
<sequence length="99" mass="10771">MDPVILDPISGKELEGHNIKGALALSTPWPSIACTDYHDYKAAHDKHGYIWMKDRIDDVINMAGHHLSMAEIESALVMHKGVAETAVHGIADELTGQAV</sequence>
<dbReference type="GO" id="GO:0003987">
    <property type="term" value="F:acetate-CoA ligase activity"/>
    <property type="evidence" value="ECO:0007669"/>
    <property type="project" value="UniProtKB-EC"/>
</dbReference>
<dbReference type="Gene3D" id="3.30.300.30">
    <property type="match status" value="1"/>
</dbReference>
<dbReference type="InterPro" id="IPR042099">
    <property type="entry name" value="ANL_N_sf"/>
</dbReference>
<dbReference type="SUPFAM" id="SSF56801">
    <property type="entry name" value="Acetyl-CoA synthetase-like"/>
    <property type="match status" value="1"/>
</dbReference>
<dbReference type="PANTHER" id="PTHR24095:SF14">
    <property type="entry name" value="ACETYL-COENZYME A SYNTHETASE 1"/>
    <property type="match status" value="1"/>
</dbReference>
<proteinExistence type="predicted"/>
<evidence type="ECO:0000259" key="2">
    <source>
        <dbReference type="Pfam" id="PF13193"/>
    </source>
</evidence>
<dbReference type="Proteomes" id="UP001175227">
    <property type="component" value="Unassembled WGS sequence"/>
</dbReference>
<evidence type="ECO:0000313" key="4">
    <source>
        <dbReference type="Proteomes" id="UP001175227"/>
    </source>
</evidence>
<dbReference type="AlphaFoldDB" id="A0AA39NUS3"/>
<dbReference type="GO" id="GO:0005829">
    <property type="term" value="C:cytosol"/>
    <property type="evidence" value="ECO:0007669"/>
    <property type="project" value="TreeGrafter"/>
</dbReference>
<dbReference type="InterPro" id="IPR045851">
    <property type="entry name" value="AMP-bd_C_sf"/>
</dbReference>
<dbReference type="Pfam" id="PF13193">
    <property type="entry name" value="AMP-binding_C"/>
    <property type="match status" value="1"/>
</dbReference>
<keyword evidence="4" id="KW-1185">Reference proteome</keyword>
<dbReference type="InterPro" id="IPR025110">
    <property type="entry name" value="AMP-bd_C"/>
</dbReference>
<evidence type="ECO:0000313" key="3">
    <source>
        <dbReference type="EMBL" id="KAK0472261.1"/>
    </source>
</evidence>
<dbReference type="Gene3D" id="3.40.50.12780">
    <property type="entry name" value="N-terminal domain of ligase-like"/>
    <property type="match status" value="1"/>
</dbReference>
<gene>
    <name evidence="3" type="ORF">IW261DRAFT_1571069</name>
</gene>
<comment type="caution">
    <text evidence="3">The sequence shown here is derived from an EMBL/GenBank/DDBJ whole genome shotgun (WGS) entry which is preliminary data.</text>
</comment>
<feature type="domain" description="AMP-binding enzyme C-terminal" evidence="2">
    <location>
        <begin position="71"/>
        <end position="99"/>
    </location>
</feature>
<protein>
    <recommendedName>
        <fullName evidence="1">acetate--CoA ligase</fullName>
        <ecNumber evidence="1">6.2.1.1</ecNumber>
    </recommendedName>
</protein>
<dbReference type="EC" id="6.2.1.1" evidence="1"/>
<accession>A0AA39NUS3</accession>
<organism evidence="3 4">
    <name type="scientific">Armillaria novae-zelandiae</name>
    <dbReference type="NCBI Taxonomy" id="153914"/>
    <lineage>
        <taxon>Eukaryota</taxon>
        <taxon>Fungi</taxon>
        <taxon>Dikarya</taxon>
        <taxon>Basidiomycota</taxon>
        <taxon>Agaricomycotina</taxon>
        <taxon>Agaricomycetes</taxon>
        <taxon>Agaricomycetidae</taxon>
        <taxon>Agaricales</taxon>
        <taxon>Marasmiineae</taxon>
        <taxon>Physalacriaceae</taxon>
        <taxon>Armillaria</taxon>
    </lineage>
</organism>
<dbReference type="EMBL" id="JAUEPR010000042">
    <property type="protein sequence ID" value="KAK0472261.1"/>
    <property type="molecule type" value="Genomic_DNA"/>
</dbReference>
<dbReference type="GO" id="GO:0006085">
    <property type="term" value="P:acetyl-CoA biosynthetic process"/>
    <property type="evidence" value="ECO:0007669"/>
    <property type="project" value="TreeGrafter"/>
</dbReference>
<reference evidence="3" key="1">
    <citation type="submission" date="2023-06" db="EMBL/GenBank/DDBJ databases">
        <authorList>
            <consortium name="Lawrence Berkeley National Laboratory"/>
            <person name="Ahrendt S."/>
            <person name="Sahu N."/>
            <person name="Indic B."/>
            <person name="Wong-Bajracharya J."/>
            <person name="Merenyi Z."/>
            <person name="Ke H.-M."/>
            <person name="Monk M."/>
            <person name="Kocsube S."/>
            <person name="Drula E."/>
            <person name="Lipzen A."/>
            <person name="Balint B."/>
            <person name="Henrissat B."/>
            <person name="Andreopoulos B."/>
            <person name="Martin F.M."/>
            <person name="Harder C.B."/>
            <person name="Rigling D."/>
            <person name="Ford K.L."/>
            <person name="Foster G.D."/>
            <person name="Pangilinan J."/>
            <person name="Papanicolaou A."/>
            <person name="Barry K."/>
            <person name="LaButti K."/>
            <person name="Viragh M."/>
            <person name="Koriabine M."/>
            <person name="Yan M."/>
            <person name="Riley R."/>
            <person name="Champramary S."/>
            <person name="Plett K.L."/>
            <person name="Tsai I.J."/>
            <person name="Slot J."/>
            <person name="Sipos G."/>
            <person name="Plett J."/>
            <person name="Nagy L.G."/>
            <person name="Grigoriev I.V."/>
        </authorList>
    </citation>
    <scope>NUCLEOTIDE SEQUENCE</scope>
    <source>
        <strain evidence="3">ICMP 16352</strain>
    </source>
</reference>